<evidence type="ECO:0000259" key="5">
    <source>
        <dbReference type="Pfam" id="PF12656"/>
    </source>
</evidence>
<comment type="subcellular location">
    <subcellularLocation>
        <location evidence="1">Nucleus</location>
    </subcellularLocation>
</comment>
<feature type="region of interest" description="Disordered" evidence="4">
    <location>
        <begin position="236"/>
        <end position="306"/>
    </location>
</feature>
<dbReference type="EMBL" id="MU860263">
    <property type="protein sequence ID" value="KAK4235488.1"/>
    <property type="molecule type" value="Genomic_DNA"/>
</dbReference>
<reference evidence="6" key="1">
    <citation type="journal article" date="2023" name="Mol. Phylogenet. Evol.">
        <title>Genome-scale phylogeny and comparative genomics of the fungal order Sordariales.</title>
        <authorList>
            <person name="Hensen N."/>
            <person name="Bonometti L."/>
            <person name="Westerberg I."/>
            <person name="Brannstrom I.O."/>
            <person name="Guillou S."/>
            <person name="Cros-Aarteil S."/>
            <person name="Calhoun S."/>
            <person name="Haridas S."/>
            <person name="Kuo A."/>
            <person name="Mondo S."/>
            <person name="Pangilinan J."/>
            <person name="Riley R."/>
            <person name="LaButti K."/>
            <person name="Andreopoulos B."/>
            <person name="Lipzen A."/>
            <person name="Chen C."/>
            <person name="Yan M."/>
            <person name="Daum C."/>
            <person name="Ng V."/>
            <person name="Clum A."/>
            <person name="Steindorff A."/>
            <person name="Ohm R.A."/>
            <person name="Martin F."/>
            <person name="Silar P."/>
            <person name="Natvig D.O."/>
            <person name="Lalanne C."/>
            <person name="Gautier V."/>
            <person name="Ament-Velasquez S.L."/>
            <person name="Kruys A."/>
            <person name="Hutchinson M.I."/>
            <person name="Powell A.J."/>
            <person name="Barry K."/>
            <person name="Miller A.N."/>
            <person name="Grigoriev I.V."/>
            <person name="Debuchy R."/>
            <person name="Gladieux P."/>
            <person name="Hiltunen Thoren M."/>
            <person name="Johannesson H."/>
        </authorList>
    </citation>
    <scope>NUCLEOTIDE SEQUENCE</scope>
    <source>
        <strain evidence="6">CBS 532.94</strain>
    </source>
</reference>
<feature type="compositionally biased region" description="Basic and acidic residues" evidence="4">
    <location>
        <begin position="257"/>
        <end position="306"/>
    </location>
</feature>
<dbReference type="Proteomes" id="UP001303760">
    <property type="component" value="Unassembled WGS sequence"/>
</dbReference>
<feature type="compositionally biased region" description="Basic and acidic residues" evidence="4">
    <location>
        <begin position="139"/>
        <end position="169"/>
    </location>
</feature>
<sequence>MPDQPPRVAIQLGKPAGSSPHGVRKRTRPAHGKRHRAHALHEDSESENSDDDQQTNGRHEVITSYDLRGGSLDVENAGTHGDLSEQDGRDAKGEQKDEPSHKTSTADGKYEVVADSSESPDKPVKWGLTINMKGKGAKKHNERESESRASVPKSEEESTGQKEATKSIDEEALDALMESKPTKRKYIDSDAADRDPRPEDYISVPIDDFGATLLKRFGWDGKMRGKVKEVTRHANLTGLGAKDAKGAEDLGAWNQKVAKDSRPVRLEDYQREERKKRQRIDDRYADSYKREKEREREQGRERERDK</sequence>
<feature type="compositionally biased region" description="Basic and acidic residues" evidence="4">
    <location>
        <begin position="82"/>
        <end position="101"/>
    </location>
</feature>
<organism evidence="6 7">
    <name type="scientific">Achaetomium macrosporum</name>
    <dbReference type="NCBI Taxonomy" id="79813"/>
    <lineage>
        <taxon>Eukaryota</taxon>
        <taxon>Fungi</taxon>
        <taxon>Dikarya</taxon>
        <taxon>Ascomycota</taxon>
        <taxon>Pezizomycotina</taxon>
        <taxon>Sordariomycetes</taxon>
        <taxon>Sordariomycetidae</taxon>
        <taxon>Sordariales</taxon>
        <taxon>Chaetomiaceae</taxon>
        <taxon>Achaetomium</taxon>
    </lineage>
</organism>
<feature type="compositionally biased region" description="Basic and acidic residues" evidence="4">
    <location>
        <begin position="185"/>
        <end position="200"/>
    </location>
</feature>
<gene>
    <name evidence="6" type="ORF">C8A03DRAFT_17780</name>
</gene>
<reference evidence="6" key="2">
    <citation type="submission" date="2023-05" db="EMBL/GenBank/DDBJ databases">
        <authorList>
            <consortium name="Lawrence Berkeley National Laboratory"/>
            <person name="Steindorff A."/>
            <person name="Hensen N."/>
            <person name="Bonometti L."/>
            <person name="Westerberg I."/>
            <person name="Brannstrom I.O."/>
            <person name="Guillou S."/>
            <person name="Cros-Aarteil S."/>
            <person name="Calhoun S."/>
            <person name="Haridas S."/>
            <person name="Kuo A."/>
            <person name="Mondo S."/>
            <person name="Pangilinan J."/>
            <person name="Riley R."/>
            <person name="Labutti K."/>
            <person name="Andreopoulos B."/>
            <person name="Lipzen A."/>
            <person name="Chen C."/>
            <person name="Yanf M."/>
            <person name="Daum C."/>
            <person name="Ng V."/>
            <person name="Clum A."/>
            <person name="Ohm R."/>
            <person name="Martin F."/>
            <person name="Silar P."/>
            <person name="Natvig D."/>
            <person name="Lalanne C."/>
            <person name="Gautier V."/>
            <person name="Ament-Velasquez S.L."/>
            <person name="Kruys A."/>
            <person name="Hutchinson M.I."/>
            <person name="Powell A.J."/>
            <person name="Barry K."/>
            <person name="Miller A.N."/>
            <person name="Grigoriev I.V."/>
            <person name="Debuchy R."/>
            <person name="Gladieux P."/>
            <person name="Thoren M.H."/>
            <person name="Johannesson H."/>
        </authorList>
    </citation>
    <scope>NUCLEOTIDE SEQUENCE</scope>
    <source>
        <strain evidence="6">CBS 532.94</strain>
    </source>
</reference>
<evidence type="ECO:0000313" key="6">
    <source>
        <dbReference type="EMBL" id="KAK4235488.1"/>
    </source>
</evidence>
<proteinExistence type="inferred from homology"/>
<dbReference type="GO" id="GO:0005634">
    <property type="term" value="C:nucleus"/>
    <property type="evidence" value="ECO:0007669"/>
    <property type="project" value="UniProtKB-SubCell"/>
</dbReference>
<evidence type="ECO:0000256" key="2">
    <source>
        <dbReference type="ARBA" id="ARBA00008576"/>
    </source>
</evidence>
<comment type="similarity">
    <text evidence="2">Belongs to the SPP2 family.</text>
</comment>
<feature type="region of interest" description="Disordered" evidence="4">
    <location>
        <begin position="1"/>
        <end position="204"/>
    </location>
</feature>
<evidence type="ECO:0000256" key="4">
    <source>
        <dbReference type="SAM" id="MobiDB-lite"/>
    </source>
</evidence>
<feature type="compositionally biased region" description="Basic residues" evidence="4">
    <location>
        <begin position="22"/>
        <end position="38"/>
    </location>
</feature>
<keyword evidence="7" id="KW-1185">Reference proteome</keyword>
<feature type="domain" description="Spp2/MOS2 G-patch" evidence="5">
    <location>
        <begin position="195"/>
        <end position="244"/>
    </location>
</feature>
<accession>A0AAN7H9I0</accession>
<comment type="caution">
    <text evidence="6">The sequence shown here is derived from an EMBL/GenBank/DDBJ whole genome shotgun (WGS) entry which is preliminary data.</text>
</comment>
<keyword evidence="3" id="KW-0539">Nucleus</keyword>
<name>A0AAN7H9I0_9PEZI</name>
<dbReference type="Pfam" id="PF12656">
    <property type="entry name" value="G-patch_2"/>
    <property type="match status" value="1"/>
</dbReference>
<evidence type="ECO:0000313" key="7">
    <source>
        <dbReference type="Proteomes" id="UP001303760"/>
    </source>
</evidence>
<feature type="compositionally biased region" description="Acidic residues" evidence="4">
    <location>
        <begin position="44"/>
        <end position="53"/>
    </location>
</feature>
<evidence type="ECO:0000256" key="3">
    <source>
        <dbReference type="ARBA" id="ARBA00023242"/>
    </source>
</evidence>
<protein>
    <recommendedName>
        <fullName evidence="5">Spp2/MOS2 G-patch domain-containing protein</fullName>
    </recommendedName>
</protein>
<dbReference type="InterPro" id="IPR026822">
    <property type="entry name" value="Spp2/MOS2_G-patch"/>
</dbReference>
<evidence type="ECO:0000256" key="1">
    <source>
        <dbReference type="ARBA" id="ARBA00004123"/>
    </source>
</evidence>
<dbReference type="AlphaFoldDB" id="A0AAN7H9I0"/>